<reference evidence="2" key="1">
    <citation type="journal article" date="2011" name="Genome Biol.">
        <title>Comparative genomics of the social amoebae Dictyostelium discoideum and Dictyostelium purpureum.</title>
        <authorList>
            <consortium name="US DOE Joint Genome Institute (JGI-PGF)"/>
            <person name="Sucgang R."/>
            <person name="Kuo A."/>
            <person name="Tian X."/>
            <person name="Salerno W."/>
            <person name="Parikh A."/>
            <person name="Feasley C.L."/>
            <person name="Dalin E."/>
            <person name="Tu H."/>
            <person name="Huang E."/>
            <person name="Barry K."/>
            <person name="Lindquist E."/>
            <person name="Shapiro H."/>
            <person name="Bruce D."/>
            <person name="Schmutz J."/>
            <person name="Salamov A."/>
            <person name="Fey P."/>
            <person name="Gaudet P."/>
            <person name="Anjard C."/>
            <person name="Babu M.M."/>
            <person name="Basu S."/>
            <person name="Bushmanova Y."/>
            <person name="van der Wel H."/>
            <person name="Katoh-Kurasawa M."/>
            <person name="Dinh C."/>
            <person name="Coutinho P.M."/>
            <person name="Saito T."/>
            <person name="Elias M."/>
            <person name="Schaap P."/>
            <person name="Kay R.R."/>
            <person name="Henrissat B."/>
            <person name="Eichinger L."/>
            <person name="Rivero F."/>
            <person name="Putnam N.H."/>
            <person name="West C.M."/>
            <person name="Loomis W.F."/>
            <person name="Chisholm R.L."/>
            <person name="Shaulsky G."/>
            <person name="Strassmann J.E."/>
            <person name="Queller D.C."/>
            <person name="Kuspa A."/>
            <person name="Grigoriev I.V."/>
        </authorList>
    </citation>
    <scope>NUCLEOTIDE SEQUENCE [LARGE SCALE GENOMIC DNA]</scope>
    <source>
        <strain evidence="2">QSDP1</strain>
    </source>
</reference>
<dbReference type="GeneID" id="10502129"/>
<dbReference type="Proteomes" id="UP000001064">
    <property type="component" value="Unassembled WGS sequence"/>
</dbReference>
<dbReference type="VEuPathDB" id="AmoebaDB:DICPUDRAFT_148938"/>
<evidence type="ECO:0000313" key="1">
    <source>
        <dbReference type="EMBL" id="EGC38404.1"/>
    </source>
</evidence>
<dbReference type="AlphaFoldDB" id="F0ZCD9"/>
<organism evidence="1 2">
    <name type="scientific">Dictyostelium purpureum</name>
    <name type="common">Slime mold</name>
    <dbReference type="NCBI Taxonomy" id="5786"/>
    <lineage>
        <taxon>Eukaryota</taxon>
        <taxon>Amoebozoa</taxon>
        <taxon>Evosea</taxon>
        <taxon>Eumycetozoa</taxon>
        <taxon>Dictyostelia</taxon>
        <taxon>Dictyosteliales</taxon>
        <taxon>Dictyosteliaceae</taxon>
        <taxon>Dictyostelium</taxon>
    </lineage>
</organism>
<evidence type="ECO:0000313" key="2">
    <source>
        <dbReference type="Proteomes" id="UP000001064"/>
    </source>
</evidence>
<name>F0ZCD9_DICPU</name>
<dbReference type="KEGG" id="dpp:DICPUDRAFT_148938"/>
<sequence length="60" mass="7036">MEHWGSFSVLTHFKVPIQSSGFCLFYSNKFRQLRLNDLECVLKKPCRESSCKYTEFQAGL</sequence>
<gene>
    <name evidence="1" type="ORF">DICPUDRAFT_148938</name>
</gene>
<dbReference type="EMBL" id="GL870977">
    <property type="protein sequence ID" value="EGC38404.1"/>
    <property type="molecule type" value="Genomic_DNA"/>
</dbReference>
<proteinExistence type="predicted"/>
<dbReference type="InParanoid" id="F0ZCD9"/>
<accession>F0ZCD9</accession>
<protein>
    <submittedName>
        <fullName evidence="1">Uncharacterized protein</fullName>
    </submittedName>
</protein>
<keyword evidence="2" id="KW-1185">Reference proteome</keyword>
<dbReference type="RefSeq" id="XP_003285065.1">
    <property type="nucleotide sequence ID" value="XM_003285017.1"/>
</dbReference>